<evidence type="ECO:0000259" key="1">
    <source>
        <dbReference type="PROSITE" id="PS50878"/>
    </source>
</evidence>
<dbReference type="EMBL" id="ASHM01096984">
    <property type="protein sequence ID" value="PNX65871.1"/>
    <property type="molecule type" value="Genomic_DNA"/>
</dbReference>
<proteinExistence type="predicted"/>
<dbReference type="AlphaFoldDB" id="A0A2K3KHU9"/>
<evidence type="ECO:0000313" key="2">
    <source>
        <dbReference type="EMBL" id="PNX65871.1"/>
    </source>
</evidence>
<organism evidence="2 3">
    <name type="scientific">Trifolium pratense</name>
    <name type="common">Red clover</name>
    <dbReference type="NCBI Taxonomy" id="57577"/>
    <lineage>
        <taxon>Eukaryota</taxon>
        <taxon>Viridiplantae</taxon>
        <taxon>Streptophyta</taxon>
        <taxon>Embryophyta</taxon>
        <taxon>Tracheophyta</taxon>
        <taxon>Spermatophyta</taxon>
        <taxon>Magnoliopsida</taxon>
        <taxon>eudicotyledons</taxon>
        <taxon>Gunneridae</taxon>
        <taxon>Pentapetalae</taxon>
        <taxon>rosids</taxon>
        <taxon>fabids</taxon>
        <taxon>Fabales</taxon>
        <taxon>Fabaceae</taxon>
        <taxon>Papilionoideae</taxon>
        <taxon>50 kb inversion clade</taxon>
        <taxon>NPAAA clade</taxon>
        <taxon>Hologalegina</taxon>
        <taxon>IRL clade</taxon>
        <taxon>Trifolieae</taxon>
        <taxon>Trifolium</taxon>
    </lineage>
</organism>
<evidence type="ECO:0000313" key="3">
    <source>
        <dbReference type="Proteomes" id="UP000236291"/>
    </source>
</evidence>
<dbReference type="STRING" id="57577.A0A2K3KHU9"/>
<accession>A0A2K3KHU9</accession>
<feature type="domain" description="Reverse transcriptase" evidence="1">
    <location>
        <begin position="1"/>
        <end position="235"/>
    </location>
</feature>
<name>A0A2K3KHU9_TRIPR</name>
<comment type="caution">
    <text evidence="2">The sequence shown here is derived from an EMBL/GenBank/DDBJ whole genome shotgun (WGS) entry which is preliminary data.</text>
</comment>
<dbReference type="Proteomes" id="UP000236291">
    <property type="component" value="Unassembled WGS sequence"/>
</dbReference>
<dbReference type="Pfam" id="PF00078">
    <property type="entry name" value="RVT_1"/>
    <property type="match status" value="1"/>
</dbReference>
<dbReference type="PANTHER" id="PTHR33116">
    <property type="entry name" value="REVERSE TRANSCRIPTASE ZINC-BINDING DOMAIN-CONTAINING PROTEIN-RELATED-RELATED"/>
    <property type="match status" value="1"/>
</dbReference>
<dbReference type="CDD" id="cd01650">
    <property type="entry name" value="RT_nLTR_like"/>
    <property type="match status" value="1"/>
</dbReference>
<reference evidence="2 3" key="1">
    <citation type="journal article" date="2014" name="Am. J. Bot.">
        <title>Genome assembly and annotation for red clover (Trifolium pratense; Fabaceae).</title>
        <authorList>
            <person name="Istvanek J."/>
            <person name="Jaros M."/>
            <person name="Krenek A."/>
            <person name="Repkova J."/>
        </authorList>
    </citation>
    <scope>NUCLEOTIDE SEQUENCE [LARGE SCALE GENOMIC DNA]</scope>
    <source>
        <strain evidence="3">cv. Tatra</strain>
        <tissue evidence="2">Young leaves</tissue>
    </source>
</reference>
<dbReference type="InterPro" id="IPR000477">
    <property type="entry name" value="RT_dom"/>
</dbReference>
<feature type="non-terminal residue" evidence="2">
    <location>
        <position position="1"/>
    </location>
</feature>
<dbReference type="PANTHER" id="PTHR33116:SF78">
    <property type="entry name" value="OS12G0587133 PROTEIN"/>
    <property type="match status" value="1"/>
</dbReference>
<protein>
    <submittedName>
        <fullName evidence="2">Cytochrome p450</fullName>
    </submittedName>
</protein>
<sequence>FSKVLASRLARVIGTLIPKTQSAFLKGRQLVDGVVAINEAIDFAKKSGKECMILKVDFEKAYDSVDWGFLDYMLGRFGFSPKWRAWMKSCVCGGNLSVLVNGCPTEEIQIRRGLKQGDPLAPLLFILVVEGLGGLMRRAVEVNKFRPFLVGGVEVPVSLLQYADDTLCIGEATVENLWVLKAVLRGFEMASGLKVNFWKSCVMGVNVTNEFLVMASDFLNCRIGRTPFKYLGLPVGANSRKMSTWEPMMDVIKGRLNSWGNKYVSLGGRIVL</sequence>
<feature type="non-terminal residue" evidence="2">
    <location>
        <position position="272"/>
    </location>
</feature>
<reference evidence="2 3" key="2">
    <citation type="journal article" date="2017" name="Front. Plant Sci.">
        <title>Gene Classification and Mining of Molecular Markers Useful in Red Clover (Trifolium pratense) Breeding.</title>
        <authorList>
            <person name="Istvanek J."/>
            <person name="Dluhosova J."/>
            <person name="Dluhos P."/>
            <person name="Patkova L."/>
            <person name="Nedelnik J."/>
            <person name="Repkova J."/>
        </authorList>
    </citation>
    <scope>NUCLEOTIDE SEQUENCE [LARGE SCALE GENOMIC DNA]</scope>
    <source>
        <strain evidence="3">cv. Tatra</strain>
        <tissue evidence="2">Young leaves</tissue>
    </source>
</reference>
<gene>
    <name evidence="2" type="ORF">L195_g054759</name>
</gene>
<dbReference type="PROSITE" id="PS50878">
    <property type="entry name" value="RT_POL"/>
    <property type="match status" value="1"/>
</dbReference>